<protein>
    <submittedName>
        <fullName evidence="2">AmmeMemoRadiSam system protein A</fullName>
    </submittedName>
</protein>
<dbReference type="InterPro" id="IPR002733">
    <property type="entry name" value="AMMECR1_domain"/>
</dbReference>
<reference evidence="2 3" key="1">
    <citation type="submission" date="2020-07" db="EMBL/GenBank/DDBJ databases">
        <title>Genomic Encyclopedia of Type Strains, Phase III (KMG-III): the genomes of soil and plant-associated and newly described type strains.</title>
        <authorList>
            <person name="Whitman W."/>
        </authorList>
    </citation>
    <scope>NUCLEOTIDE SEQUENCE [LARGE SCALE GENOMIC DNA]</scope>
    <source>
        <strain evidence="2 3">DSM 11255</strain>
    </source>
</reference>
<comment type="caution">
    <text evidence="2">The sequence shown here is derived from an EMBL/GenBank/DDBJ whole genome shotgun (WGS) entry which is preliminary data.</text>
</comment>
<proteinExistence type="predicted"/>
<dbReference type="Pfam" id="PF01871">
    <property type="entry name" value="AMMECR1"/>
    <property type="match status" value="1"/>
</dbReference>
<dbReference type="EMBL" id="JACCBS010000002">
    <property type="protein sequence ID" value="NYE57982.1"/>
    <property type="molecule type" value="Genomic_DNA"/>
</dbReference>
<gene>
    <name evidence="2" type="ORF">HDG70_001697</name>
</gene>
<dbReference type="PROSITE" id="PS51112">
    <property type="entry name" value="AMMECR1"/>
    <property type="match status" value="1"/>
</dbReference>
<name>A0ABX2RBK4_9THEO</name>
<dbReference type="Gene3D" id="3.30.700.20">
    <property type="entry name" value="Hypothetical protein ph0010, domain 1"/>
    <property type="match status" value="1"/>
</dbReference>
<keyword evidence="3" id="KW-1185">Reference proteome</keyword>
<dbReference type="PANTHER" id="PTHR13016">
    <property type="entry name" value="AMMECR1 HOMOLOG"/>
    <property type="match status" value="1"/>
</dbReference>
<dbReference type="InterPro" id="IPR023473">
    <property type="entry name" value="AMMECR1"/>
</dbReference>
<dbReference type="InterPro" id="IPR027623">
    <property type="entry name" value="AmmeMemoSam_A"/>
</dbReference>
<accession>A0ABX2RBK4</accession>
<dbReference type="CDD" id="cd07951">
    <property type="entry name" value="ED_3B_N_AMMECR1"/>
    <property type="match status" value="1"/>
</dbReference>
<dbReference type="RefSeq" id="WP_028052624.1">
    <property type="nucleotide sequence ID" value="NZ_ATYG01000024.1"/>
</dbReference>
<dbReference type="SUPFAM" id="SSF143447">
    <property type="entry name" value="AMMECR1-like"/>
    <property type="match status" value="1"/>
</dbReference>
<dbReference type="Pfam" id="PF02900">
    <property type="entry name" value="LigB"/>
    <property type="match status" value="1"/>
</dbReference>
<evidence type="ECO:0000313" key="3">
    <source>
        <dbReference type="Proteomes" id="UP000604066"/>
    </source>
</evidence>
<dbReference type="Proteomes" id="UP000604066">
    <property type="component" value="Unassembled WGS sequence"/>
</dbReference>
<dbReference type="InterPro" id="IPR004183">
    <property type="entry name" value="Xdiol_dOase_suB"/>
</dbReference>
<organism evidence="2 3">
    <name type="scientific">Carboxydothermus ferrireducens DSM 11255</name>
    <dbReference type="NCBI Taxonomy" id="1119529"/>
    <lineage>
        <taxon>Bacteria</taxon>
        <taxon>Bacillati</taxon>
        <taxon>Bacillota</taxon>
        <taxon>Clostridia</taxon>
        <taxon>Thermoanaerobacterales</taxon>
        <taxon>Thermoanaerobacteraceae</taxon>
        <taxon>Carboxydothermus</taxon>
    </lineage>
</organism>
<feature type="domain" description="AMMECR1" evidence="1">
    <location>
        <begin position="297"/>
        <end position="466"/>
    </location>
</feature>
<dbReference type="NCBIfam" id="TIGR04335">
    <property type="entry name" value="AmmeMemoSam_A"/>
    <property type="match status" value="1"/>
</dbReference>
<evidence type="ECO:0000259" key="1">
    <source>
        <dbReference type="PROSITE" id="PS51112"/>
    </source>
</evidence>
<evidence type="ECO:0000313" key="2">
    <source>
        <dbReference type="EMBL" id="NYE57982.1"/>
    </source>
</evidence>
<dbReference type="InterPro" id="IPR027485">
    <property type="entry name" value="AMMECR1_N"/>
</dbReference>
<dbReference type="InterPro" id="IPR036071">
    <property type="entry name" value="AMMECR1_dom_sf"/>
</dbReference>
<dbReference type="PANTHER" id="PTHR13016:SF0">
    <property type="entry name" value="AMME SYNDROME CANDIDATE GENE 1 PROTEIN"/>
    <property type="match status" value="1"/>
</dbReference>
<sequence>MHNLYGIVAPHPPIIIPEIGRGEEKTCEKTISALKELSEKVKNINPETLIVISPHAPLFSDVVAVNINEKLNGNFGSFGAPHITFSYQNDLELVQALLTAAKQEGLAVAGIDESLARAVRVPASLDHGTMVPLYYLDPEQKYKLVVISQGLIPFSEIYRLGTIIREVAAELKRKIVIIASGDLSHRLTLDAPAGYDPSGRYFDRLMVDIFTRGDPWELLTIDKSFAEQAGECGLRSFIMLFGAFEGYQVRSRVLSYEGPFGVGYMVAEVEARGEDKERYFYPKLIAKKQEEIKKRREKESPYVRLAREALETYVRTGKTITPPDPLPEIFKRKAGVFVSIKKDGELRGCIGTIAPATENLAEEIIRNSLEAGLNDPRFEPVEEHELDELTYSVDILYPPEEVRDLSELDPKKYGVIVSKGFRRGLLLPNLEGVDTVEKQLAIAKRKAGIAPDEPVKIERFLVERYF</sequence>
<dbReference type="SUPFAM" id="SSF53213">
    <property type="entry name" value="LigB-like"/>
    <property type="match status" value="1"/>
</dbReference>
<dbReference type="NCBIfam" id="TIGR00296">
    <property type="entry name" value="TIGR00296 family protein"/>
    <property type="match status" value="1"/>
</dbReference>
<dbReference type="Gene3D" id="3.40.830.10">
    <property type="entry name" value="LigB-like"/>
    <property type="match status" value="1"/>
</dbReference>